<dbReference type="EMBL" id="BKCJ010000180">
    <property type="protein sequence ID" value="GEU30702.1"/>
    <property type="molecule type" value="Genomic_DNA"/>
</dbReference>
<reference evidence="2" key="1">
    <citation type="journal article" date="2019" name="Sci. Rep.">
        <title>Draft genome of Tanacetum cinerariifolium, the natural source of mosquito coil.</title>
        <authorList>
            <person name="Yamashiro T."/>
            <person name="Shiraishi A."/>
            <person name="Satake H."/>
            <person name="Nakayama K."/>
        </authorList>
    </citation>
    <scope>NUCLEOTIDE SEQUENCE</scope>
</reference>
<protein>
    <submittedName>
        <fullName evidence="2">Uncharacterized protein</fullName>
    </submittedName>
</protein>
<organism evidence="2">
    <name type="scientific">Tanacetum cinerariifolium</name>
    <name type="common">Dalmatian daisy</name>
    <name type="synonym">Chrysanthemum cinerariifolium</name>
    <dbReference type="NCBI Taxonomy" id="118510"/>
    <lineage>
        <taxon>Eukaryota</taxon>
        <taxon>Viridiplantae</taxon>
        <taxon>Streptophyta</taxon>
        <taxon>Embryophyta</taxon>
        <taxon>Tracheophyta</taxon>
        <taxon>Spermatophyta</taxon>
        <taxon>Magnoliopsida</taxon>
        <taxon>eudicotyledons</taxon>
        <taxon>Gunneridae</taxon>
        <taxon>Pentapetalae</taxon>
        <taxon>asterids</taxon>
        <taxon>campanulids</taxon>
        <taxon>Asterales</taxon>
        <taxon>Asteraceae</taxon>
        <taxon>Asteroideae</taxon>
        <taxon>Anthemideae</taxon>
        <taxon>Anthemidinae</taxon>
        <taxon>Tanacetum</taxon>
    </lineage>
</organism>
<evidence type="ECO:0000256" key="1">
    <source>
        <dbReference type="SAM" id="MobiDB-lite"/>
    </source>
</evidence>
<accession>A0A6L2J1P6</accession>
<proteinExistence type="predicted"/>
<feature type="region of interest" description="Disordered" evidence="1">
    <location>
        <begin position="132"/>
        <end position="229"/>
    </location>
</feature>
<feature type="region of interest" description="Disordered" evidence="1">
    <location>
        <begin position="538"/>
        <end position="559"/>
    </location>
</feature>
<comment type="caution">
    <text evidence="2">The sequence shown here is derived from an EMBL/GenBank/DDBJ whole genome shotgun (WGS) entry which is preliminary data.</text>
</comment>
<feature type="compositionally biased region" description="Basic and acidic residues" evidence="1">
    <location>
        <begin position="190"/>
        <end position="229"/>
    </location>
</feature>
<feature type="compositionally biased region" description="Acidic residues" evidence="1">
    <location>
        <begin position="159"/>
        <end position="189"/>
    </location>
</feature>
<dbReference type="AlphaFoldDB" id="A0A6L2J1P6"/>
<evidence type="ECO:0000313" key="2">
    <source>
        <dbReference type="EMBL" id="GEU30702.1"/>
    </source>
</evidence>
<name>A0A6L2J1P6_TANCI</name>
<gene>
    <name evidence="2" type="ORF">Tci_002680</name>
</gene>
<sequence>MINLHIICDDSLLGTLKFVSKTQDCQQYGALIPDDMINQDVKYSKAYKTYYDFATEEATPKKARKFKKKSTIVAKTCVAIRDTPSESVLKKKTPAKVNRGKCMGLLYDVALLKTAQLKKTLKKRKLETYKLHASGSGDGVGSLPKGPNAQEHKNTGTEEGTDSDDDDSDEVTKDDDDEDDVESDADDDIKEFYKDVNVRSTDTKHKKQGKEDKEMKDAGRDDTQQTKYEQVKYDEHVTLKTVHDTQKTKGPVQSSSVSSDFANQFLNLDNVPPTDTKVVSLMNVKFRHEEPNTHNPPLLNIPITVISKIVSALEKELSQLKQADYSAQLLKMIKSQIPAMVDAQISIRLKDSIKKSFRSYIAEFEKAKDERKRYIYLVGKYVKEIIKDEVKSQLPQILPKETSDFSTPIIQRIINESVENAVLAKSSFQPESTHNAASSLNEFKLNKILLDKLEKSKSYRAAEQHKDLYDALVKSYQLDKDLFDSYGKAYSLKRVREDKDKDEDPPARSDQWLKKGRREWTLNLQKALNQKSLNTEMLQDQGGDLGNTKDQPNVEEASKHDLFKKPERPLTLDRDWNAGKQIDFRPPQTWISKIAKAGKPPLTFDEMMSTPIDFLAYPLNSQLELEYHFEECYKTVTDKLNWMNPEGHEYPFDLSKPLLLIQDQGRQVVPTNYFFNNDLKHLKGGSLSNKYTTSIIKTKAANIIEGIEDMVPSLVMDYFLKRRWSKLDRKRSRIMIKAIDQQLFKRRDYGMAGDDYKGPPVIDNDQYEEESIPVYDTDIEDVIEEEERFSEKGGFGVEEEGFVGKGGFGGKEDNIEDVVVVPNDLCSSMIQTTSNVDFEEDINTKSHELIVGIKRLLSAIEVTTAGYGFYCW</sequence>